<dbReference type="Pfam" id="PF00440">
    <property type="entry name" value="TetR_N"/>
    <property type="match status" value="1"/>
</dbReference>
<organism evidence="6 7">
    <name type="scientific">Corynebacterium frankenforstense DSM 45800</name>
    <dbReference type="NCBI Taxonomy" id="1437875"/>
    <lineage>
        <taxon>Bacteria</taxon>
        <taxon>Bacillati</taxon>
        <taxon>Actinomycetota</taxon>
        <taxon>Actinomycetes</taxon>
        <taxon>Mycobacteriales</taxon>
        <taxon>Corynebacteriaceae</taxon>
        <taxon>Corynebacterium</taxon>
    </lineage>
</organism>
<dbReference type="SUPFAM" id="SSF48498">
    <property type="entry name" value="Tetracyclin repressor-like, C-terminal domain"/>
    <property type="match status" value="1"/>
</dbReference>
<feature type="domain" description="HTH tetR-type" evidence="5">
    <location>
        <begin position="4"/>
        <end position="64"/>
    </location>
</feature>
<dbReference type="InterPro" id="IPR036271">
    <property type="entry name" value="Tet_transcr_reg_TetR-rel_C_sf"/>
</dbReference>
<dbReference type="RefSeq" id="WP_075664382.1">
    <property type="nucleotide sequence ID" value="NZ_CP009247.1"/>
</dbReference>
<keyword evidence="7" id="KW-1185">Reference proteome</keyword>
<dbReference type="PROSITE" id="PS50977">
    <property type="entry name" value="HTH_TETR_2"/>
    <property type="match status" value="1"/>
</dbReference>
<dbReference type="PANTHER" id="PTHR30055">
    <property type="entry name" value="HTH-TYPE TRANSCRIPTIONAL REGULATOR RUTR"/>
    <property type="match status" value="1"/>
</dbReference>
<dbReference type="OrthoDB" id="1669699at2"/>
<evidence type="ECO:0000256" key="4">
    <source>
        <dbReference type="PROSITE-ProRule" id="PRU00335"/>
    </source>
</evidence>
<dbReference type="EMBL" id="CP009247">
    <property type="protein sequence ID" value="APT89388.1"/>
    <property type="molecule type" value="Genomic_DNA"/>
</dbReference>
<keyword evidence="2 4" id="KW-0238">DNA-binding</keyword>
<evidence type="ECO:0000259" key="5">
    <source>
        <dbReference type="PROSITE" id="PS50977"/>
    </source>
</evidence>
<dbReference type="GO" id="GO:0003700">
    <property type="term" value="F:DNA-binding transcription factor activity"/>
    <property type="evidence" value="ECO:0007669"/>
    <property type="project" value="TreeGrafter"/>
</dbReference>
<reference evidence="6 7" key="1">
    <citation type="submission" date="2014-08" db="EMBL/GenBank/DDBJ databases">
        <title>Complete genome sequence of Corynebacterium frankenforstense ST18(T) (=DSM 45800(T)), isolated from raw cow milk.</title>
        <authorList>
            <person name="Ruckert C."/>
            <person name="Albersmeier A."/>
            <person name="Winkler A."/>
            <person name="Lipski A."/>
            <person name="Kalinowski J."/>
        </authorList>
    </citation>
    <scope>NUCLEOTIDE SEQUENCE [LARGE SCALE GENOMIC DNA]</scope>
    <source>
        <strain evidence="6 7">ST18</strain>
    </source>
</reference>
<dbReference type="Proteomes" id="UP000185434">
    <property type="component" value="Chromosome"/>
</dbReference>
<dbReference type="PANTHER" id="PTHR30055:SF234">
    <property type="entry name" value="HTH-TYPE TRANSCRIPTIONAL REGULATOR BETI"/>
    <property type="match status" value="1"/>
</dbReference>
<dbReference type="InterPro" id="IPR041490">
    <property type="entry name" value="KstR2_TetR_C"/>
</dbReference>
<dbReference type="AlphaFoldDB" id="A0A1L7CUD0"/>
<keyword evidence="3" id="KW-0804">Transcription</keyword>
<proteinExistence type="predicted"/>
<evidence type="ECO:0000256" key="1">
    <source>
        <dbReference type="ARBA" id="ARBA00023015"/>
    </source>
</evidence>
<dbReference type="SUPFAM" id="SSF46689">
    <property type="entry name" value="Homeodomain-like"/>
    <property type="match status" value="1"/>
</dbReference>
<dbReference type="STRING" id="1437875.CFRA_09150"/>
<evidence type="ECO:0000313" key="6">
    <source>
        <dbReference type="EMBL" id="APT89388.1"/>
    </source>
</evidence>
<keyword evidence="1" id="KW-0805">Transcription regulation</keyword>
<dbReference type="Pfam" id="PF17932">
    <property type="entry name" value="TetR_C_24"/>
    <property type="match status" value="1"/>
</dbReference>
<dbReference type="InterPro" id="IPR001647">
    <property type="entry name" value="HTH_TetR"/>
</dbReference>
<dbReference type="InterPro" id="IPR050109">
    <property type="entry name" value="HTH-type_TetR-like_transc_reg"/>
</dbReference>
<sequence length="195" mass="21555">MANTRRRDQIAQAAMKLFAERGYHGTGMEDIARECGMRASSLYNHVDSKQRVLAELCIHWMGRLLEVHDAAVEGIDDPAEALAAAMRSHVVFHAHNARAVKVVNNEINSLEKADRDTVTGLRRDYVVRWQKIVAAGIERGEFHVEDLKIAVYALIDMGIGVALWFDPAGRYPAEDLAEFYATAALRQVGAAVPAA</sequence>
<name>A0A1L7CUD0_9CORY</name>
<accession>A0A1L7CUD0</accession>
<dbReference type="KEGG" id="cfk:CFRA_09150"/>
<feature type="DNA-binding region" description="H-T-H motif" evidence="4">
    <location>
        <begin position="27"/>
        <end position="46"/>
    </location>
</feature>
<evidence type="ECO:0000313" key="7">
    <source>
        <dbReference type="Proteomes" id="UP000185434"/>
    </source>
</evidence>
<protein>
    <submittedName>
        <fullName evidence="6">Transcriptional regulator</fullName>
    </submittedName>
</protein>
<dbReference type="GO" id="GO:0000976">
    <property type="term" value="F:transcription cis-regulatory region binding"/>
    <property type="evidence" value="ECO:0007669"/>
    <property type="project" value="TreeGrafter"/>
</dbReference>
<gene>
    <name evidence="6" type="ORF">CFRA_09150</name>
</gene>
<evidence type="ECO:0000256" key="2">
    <source>
        <dbReference type="ARBA" id="ARBA00023125"/>
    </source>
</evidence>
<dbReference type="PRINTS" id="PR00455">
    <property type="entry name" value="HTHTETR"/>
</dbReference>
<evidence type="ECO:0000256" key="3">
    <source>
        <dbReference type="ARBA" id="ARBA00023163"/>
    </source>
</evidence>
<dbReference type="InterPro" id="IPR009057">
    <property type="entry name" value="Homeodomain-like_sf"/>
</dbReference>
<dbReference type="Gene3D" id="1.10.357.10">
    <property type="entry name" value="Tetracycline Repressor, domain 2"/>
    <property type="match status" value="1"/>
</dbReference>